<dbReference type="RefSeq" id="WP_103263950.1">
    <property type="nucleotide sequence ID" value="NZ_CABMLE010000001.1"/>
</dbReference>
<accession>A0A2K2UE88</accession>
<proteinExistence type="predicted"/>
<name>A0A2K2UE88_9ACTN</name>
<protein>
    <submittedName>
        <fullName evidence="1">Uncharacterized protein</fullName>
    </submittedName>
</protein>
<gene>
    <name evidence="1" type="ORF">C2L71_01155</name>
</gene>
<evidence type="ECO:0000313" key="2">
    <source>
        <dbReference type="Proteomes" id="UP000236197"/>
    </source>
</evidence>
<sequence length="108" mass="11951">MYREQTTSQLKRRRGRRMVALVLALALIAGGWLTAGAVEANLREQGAVSVRNAILNSAKQCCAIEGSYPASLEHLESDYGLRVNRDDYVITYEVFAENILPSVVVVPR</sequence>
<dbReference type="OrthoDB" id="9815367at2"/>
<comment type="caution">
    <text evidence="1">The sequence shown here is derived from an EMBL/GenBank/DDBJ whole genome shotgun (WGS) entry which is preliminary data.</text>
</comment>
<reference evidence="2" key="1">
    <citation type="submission" date="2018-01" db="EMBL/GenBank/DDBJ databases">
        <title>Rubneribacter badeniensis gen. nov., sp. nov., and Colonibacter rubneri, gen. nov., sp. nov., WGS of new members of the Eggerthellaceae.</title>
        <authorList>
            <person name="Danylec N."/>
            <person name="Stoll D.A."/>
            <person name="Doetsch A."/>
            <person name="Kulling S.E."/>
            <person name="Huch M."/>
        </authorList>
    </citation>
    <scope>NUCLEOTIDE SEQUENCE [LARGE SCALE GENOMIC DNA]</scope>
    <source>
        <strain evidence="2">ResAG-96</strain>
    </source>
</reference>
<keyword evidence="2" id="KW-1185">Reference proteome</keyword>
<evidence type="ECO:0000313" key="1">
    <source>
        <dbReference type="EMBL" id="PNV68623.1"/>
    </source>
</evidence>
<dbReference type="AlphaFoldDB" id="A0A2K2UE88"/>
<organism evidence="1 2">
    <name type="scientific">Enteroscipio rubneri</name>
    <dbReference type="NCBI Taxonomy" id="2070686"/>
    <lineage>
        <taxon>Bacteria</taxon>
        <taxon>Bacillati</taxon>
        <taxon>Actinomycetota</taxon>
        <taxon>Coriobacteriia</taxon>
        <taxon>Eggerthellales</taxon>
        <taxon>Eggerthellaceae</taxon>
        <taxon>Enteroscipio</taxon>
    </lineage>
</organism>
<dbReference type="Proteomes" id="UP000236197">
    <property type="component" value="Unassembled WGS sequence"/>
</dbReference>
<dbReference type="EMBL" id="PPEK01000001">
    <property type="protein sequence ID" value="PNV68623.1"/>
    <property type="molecule type" value="Genomic_DNA"/>
</dbReference>